<dbReference type="GeneID" id="81424541"/>
<keyword evidence="1" id="KW-0479">Metal-binding</keyword>
<dbReference type="PRINTS" id="PR00092">
    <property type="entry name" value="TYROSINASE"/>
</dbReference>
<reference evidence="4" key="2">
    <citation type="journal article" date="2023" name="IMA Fungus">
        <title>Comparative genomic study of the Penicillium genus elucidates a diverse pangenome and 15 lateral gene transfer events.</title>
        <authorList>
            <person name="Petersen C."/>
            <person name="Sorensen T."/>
            <person name="Nielsen M.R."/>
            <person name="Sondergaard T.E."/>
            <person name="Sorensen J.L."/>
            <person name="Fitzpatrick D.A."/>
            <person name="Frisvad J.C."/>
            <person name="Nielsen K.L."/>
        </authorList>
    </citation>
    <scope>NUCLEOTIDE SEQUENCE</scope>
    <source>
        <strain evidence="4">IBT 26290</strain>
    </source>
</reference>
<reference evidence="4" key="1">
    <citation type="submission" date="2022-11" db="EMBL/GenBank/DDBJ databases">
        <authorList>
            <person name="Petersen C."/>
        </authorList>
    </citation>
    <scope>NUCLEOTIDE SEQUENCE</scope>
    <source>
        <strain evidence="4">IBT 26290</strain>
    </source>
</reference>
<dbReference type="Proteomes" id="UP001149163">
    <property type="component" value="Unassembled WGS sequence"/>
</dbReference>
<name>A0A9W9I4A4_9EURO</name>
<evidence type="ECO:0000256" key="2">
    <source>
        <dbReference type="SAM" id="SignalP"/>
    </source>
</evidence>
<evidence type="ECO:0000259" key="3">
    <source>
        <dbReference type="PROSITE" id="PS00498"/>
    </source>
</evidence>
<organism evidence="4 5">
    <name type="scientific">Penicillium canariense</name>
    <dbReference type="NCBI Taxonomy" id="189055"/>
    <lineage>
        <taxon>Eukaryota</taxon>
        <taxon>Fungi</taxon>
        <taxon>Dikarya</taxon>
        <taxon>Ascomycota</taxon>
        <taxon>Pezizomycotina</taxon>
        <taxon>Eurotiomycetes</taxon>
        <taxon>Eurotiomycetidae</taxon>
        <taxon>Eurotiales</taxon>
        <taxon>Aspergillaceae</taxon>
        <taxon>Penicillium</taxon>
    </lineage>
</organism>
<dbReference type="Pfam" id="PF00264">
    <property type="entry name" value="Tyrosinase"/>
    <property type="match status" value="1"/>
</dbReference>
<dbReference type="GO" id="GO:0016491">
    <property type="term" value="F:oxidoreductase activity"/>
    <property type="evidence" value="ECO:0007669"/>
    <property type="project" value="InterPro"/>
</dbReference>
<comment type="caution">
    <text evidence="4">The sequence shown here is derived from an EMBL/GenBank/DDBJ whole genome shotgun (WGS) entry which is preliminary data.</text>
</comment>
<dbReference type="InterPro" id="IPR002227">
    <property type="entry name" value="Tyrosinase_Cu-bd"/>
</dbReference>
<proteinExistence type="predicted"/>
<dbReference type="InterPro" id="IPR008922">
    <property type="entry name" value="Di-copper_centre_dom_sf"/>
</dbReference>
<protein>
    <submittedName>
        <fullName evidence="4">Tyrosinase-like protein orsC</fullName>
    </submittedName>
</protein>
<dbReference type="SUPFAM" id="SSF48056">
    <property type="entry name" value="Di-copper centre-containing domain"/>
    <property type="match status" value="1"/>
</dbReference>
<dbReference type="EMBL" id="JAPQKN010000002">
    <property type="protein sequence ID" value="KAJ5167646.1"/>
    <property type="molecule type" value="Genomic_DNA"/>
</dbReference>
<keyword evidence="5" id="KW-1185">Reference proteome</keyword>
<gene>
    <name evidence="4" type="ORF">N7482_003240</name>
</gene>
<dbReference type="RefSeq" id="XP_056544107.1">
    <property type="nucleotide sequence ID" value="XM_056685365.1"/>
</dbReference>
<dbReference type="InterPro" id="IPR050316">
    <property type="entry name" value="Tyrosinase/Hemocyanin"/>
</dbReference>
<sequence>MAILLTSFLLCLMLRVWTMPITAKTNSFSFSEHTAAYQINRLSRFALDSTLDAIGNRSLGHDQGGCTLENVRVRRDWRTFPRKEKRAYINAVLCLQWLPAQTPSALAAGAKSRYDDFVATHINQTWHIHRTGTFLAWHRYFIYVFEETLRDECGYTGDLPYWNWGADVQSMEESPLFDGSDTSLSGNGAYIPNQPNLRIPLGNTDLPPLILPAGTGGGCLTSGPFMNSTINMGPSFLYVPGGNVSRMSNPLDYNPRCLKRDLTTSILRDNNNYTTILQLILNNHDVWDFETNAQGAPGSGLLGVHGGGHLAMGGDPGRDADANPGDPGFWNHHAMIDRLWWIWQNLDLTKRQYAISGTGTFLNDPASPNTTLDTHVNVGYVKPGSIAVRDIMSTTAGPFCYVYL</sequence>
<dbReference type="Gene3D" id="1.10.1280.10">
    <property type="entry name" value="Di-copper center containing domain from catechol oxidase"/>
    <property type="match status" value="1"/>
</dbReference>
<evidence type="ECO:0000313" key="4">
    <source>
        <dbReference type="EMBL" id="KAJ5167646.1"/>
    </source>
</evidence>
<dbReference type="PROSITE" id="PS00498">
    <property type="entry name" value="TYROSINASE_2"/>
    <property type="match status" value="1"/>
</dbReference>
<dbReference type="GO" id="GO:0046872">
    <property type="term" value="F:metal ion binding"/>
    <property type="evidence" value="ECO:0007669"/>
    <property type="project" value="UniProtKB-KW"/>
</dbReference>
<dbReference type="OrthoDB" id="6132182at2759"/>
<keyword evidence="2" id="KW-0732">Signal</keyword>
<evidence type="ECO:0000313" key="5">
    <source>
        <dbReference type="Proteomes" id="UP001149163"/>
    </source>
</evidence>
<dbReference type="AlphaFoldDB" id="A0A9W9I4A4"/>
<dbReference type="PANTHER" id="PTHR11474">
    <property type="entry name" value="TYROSINASE FAMILY MEMBER"/>
    <property type="match status" value="1"/>
</dbReference>
<accession>A0A9W9I4A4</accession>
<feature type="chain" id="PRO_5040813363" evidence="2">
    <location>
        <begin position="19"/>
        <end position="404"/>
    </location>
</feature>
<evidence type="ECO:0000256" key="1">
    <source>
        <dbReference type="ARBA" id="ARBA00022723"/>
    </source>
</evidence>
<feature type="signal peptide" evidence="2">
    <location>
        <begin position="1"/>
        <end position="18"/>
    </location>
</feature>
<feature type="domain" description="Tyrosinase copper-binding" evidence="3">
    <location>
        <begin position="326"/>
        <end position="337"/>
    </location>
</feature>
<dbReference type="PANTHER" id="PTHR11474:SF116">
    <property type="entry name" value="TYROSINASE"/>
    <property type="match status" value="1"/>
</dbReference>